<keyword evidence="4" id="KW-1185">Reference proteome</keyword>
<proteinExistence type="predicted"/>
<protein>
    <recommendedName>
        <fullName evidence="2">pPIWI-RE three-gene island domain-containing protein</fullName>
    </recommendedName>
</protein>
<dbReference type="Pfam" id="PF18155">
    <property type="entry name" value="pPIWI_RE_Z"/>
    <property type="match status" value="1"/>
</dbReference>
<accession>A0ABP6A449</accession>
<feature type="region of interest" description="Disordered" evidence="1">
    <location>
        <begin position="173"/>
        <end position="193"/>
    </location>
</feature>
<name>A0ABP6A449_9ACTN</name>
<evidence type="ECO:0000256" key="1">
    <source>
        <dbReference type="SAM" id="MobiDB-lite"/>
    </source>
</evidence>
<organism evidence="3 4">
    <name type="scientific">Streptomyces thermolineatus</name>
    <dbReference type="NCBI Taxonomy" id="44033"/>
    <lineage>
        <taxon>Bacteria</taxon>
        <taxon>Bacillati</taxon>
        <taxon>Actinomycetota</taxon>
        <taxon>Actinomycetes</taxon>
        <taxon>Kitasatosporales</taxon>
        <taxon>Streptomycetaceae</taxon>
        <taxon>Streptomyces</taxon>
    </lineage>
</organism>
<evidence type="ECO:0000313" key="3">
    <source>
        <dbReference type="EMBL" id="GAA2509527.1"/>
    </source>
</evidence>
<comment type="caution">
    <text evidence="3">The sequence shown here is derived from an EMBL/GenBank/DDBJ whole genome shotgun (WGS) entry which is preliminary data.</text>
</comment>
<dbReference type="SUPFAM" id="SSF52540">
    <property type="entry name" value="P-loop containing nucleoside triphosphate hydrolases"/>
    <property type="match status" value="1"/>
</dbReference>
<dbReference type="InterPro" id="IPR027417">
    <property type="entry name" value="P-loop_NTPase"/>
</dbReference>
<evidence type="ECO:0000259" key="2">
    <source>
        <dbReference type="Pfam" id="PF18155"/>
    </source>
</evidence>
<dbReference type="EMBL" id="BAAATA010000048">
    <property type="protein sequence ID" value="GAA2509527.1"/>
    <property type="molecule type" value="Genomic_DNA"/>
</dbReference>
<sequence length="1103" mass="122883">MRDIRSWSAPLVTELGDESVRPLLGALKPWELCSLELGLSFLVDHMPGQGVGALWPVLSGYIRLDAALDPQIRTLRELMGSVARTGTMQDKLDHYIKLPAQVRGFEPGEMRGHRTEPSTVFTRRPAPYAARRHEVYRQKLGETAPYKASTSYRPAPAGATCLFKRTDGSREPIRIPETLTPAPAPPTLPPVTSRTRQPIRLTREDLQQAATEMDTLLKEHPQIGNRDFVARLEQMKALLADHCAGRLIEDRWEMTIDGLWHLVGLMNSGKSTLLDLIAFIVARRGGKVGFVLASGSDVYAKVSFLQALGINAVPIFGRHREGVHKDRYWRSLLDDGAHTFPSGTDAAAAFADDQCYLEELRLTSRVDRAPLPREDRPCRDKLTVVDERGSRDCPLLARCPSHAAARQMAEAQVWVTTSAGLASTRMPQSEVDVRVAEAAQHHLDIVLVDEADTVQEQFDDRFLLHEILSQPGRGWSHRVGDRIGRQLEHSWFLELLNPEVTAGDKHFRRHNQALIELYRLVIAPGAAALRDLIAEGPFTGYSLLRRLSRTLHGLGERSDFTHHAQLEEAADRYFEEHFAPQVTHPFQAPAAPWAQLIEAMTAAHDTVLSAQEAAQAWIETHRPNTGQDRVRGSLPELAQLLQAGLWAARITTSFFEVAQRLQAINISPSDDKEDFWAQQPPRDLMPFIPEQAAGNLMALQWQPNPGGDSGSFSILWLRGVGRWLLYHLHDLLAAEGIDGPNVVLASATSWMPASPRYHLDVPPSMVLREPAEARAALRQSKMFFRPPRYRNGRPVFISGTAGNPSQHTDALHAAAEWICNPAPGARESLLQQARQRLTADRQQVLFTVQSTRDAQTVADYINHRTPYTALHVIRDDDPPTRHSLSRRRLPTFATSRADILVAAEGAIQRGHNILNARRVAALGAVFYLARIHPPADDATFPLSLLSREAMRRLRHPIDLTGPDPADPVELARKLRHSERRRWQRRVGEPVLFSRLTDQAEHAAFVGNFLVPLHQTLGRCIRGNEPVLVYLCDAAFAPRAAALDETAADTPRTSVIIAAQELLHGWLADPAPVASAAQRLDHAFAHACWGLTSHLLDTIDWGHR</sequence>
<reference evidence="4" key="1">
    <citation type="journal article" date="2019" name="Int. J. Syst. Evol. Microbiol.">
        <title>The Global Catalogue of Microorganisms (GCM) 10K type strain sequencing project: providing services to taxonomists for standard genome sequencing and annotation.</title>
        <authorList>
            <consortium name="The Broad Institute Genomics Platform"/>
            <consortium name="The Broad Institute Genome Sequencing Center for Infectious Disease"/>
            <person name="Wu L."/>
            <person name="Ma J."/>
        </authorList>
    </citation>
    <scope>NUCLEOTIDE SEQUENCE [LARGE SCALE GENOMIC DNA]</scope>
    <source>
        <strain evidence="4">JCM 6307</strain>
    </source>
</reference>
<dbReference type="InterPro" id="IPR055254">
    <property type="entry name" value="pPIWI_RE_Z"/>
</dbReference>
<feature type="domain" description="pPIWI-RE three-gene island" evidence="2">
    <location>
        <begin position="28"/>
        <end position="185"/>
    </location>
</feature>
<evidence type="ECO:0000313" key="4">
    <source>
        <dbReference type="Proteomes" id="UP001501358"/>
    </source>
</evidence>
<gene>
    <name evidence="3" type="ORF">GCM10010406_52470</name>
</gene>
<dbReference type="Proteomes" id="UP001501358">
    <property type="component" value="Unassembled WGS sequence"/>
</dbReference>
<dbReference type="RefSeq" id="WP_344385921.1">
    <property type="nucleotide sequence ID" value="NZ_BAAATA010000048.1"/>
</dbReference>